<dbReference type="NCBIfam" id="TIGR01133">
    <property type="entry name" value="murG"/>
    <property type="match status" value="1"/>
</dbReference>
<dbReference type="EC" id="2.4.1.227" evidence="10"/>
<feature type="binding site" evidence="10">
    <location>
        <begin position="273"/>
        <end position="278"/>
    </location>
    <ligand>
        <name>UDP-N-acetyl-alpha-D-glucosamine</name>
        <dbReference type="ChEBI" id="CHEBI:57705"/>
    </ligand>
</feature>
<feature type="binding site" evidence="10">
    <location>
        <position position="199"/>
    </location>
    <ligand>
        <name>UDP-N-acetyl-alpha-D-glucosamine</name>
        <dbReference type="ChEBI" id="CHEBI:57705"/>
    </ligand>
</feature>
<evidence type="ECO:0000256" key="6">
    <source>
        <dbReference type="ARBA" id="ARBA00022984"/>
    </source>
</evidence>
<dbReference type="GO" id="GO:0051301">
    <property type="term" value="P:cell division"/>
    <property type="evidence" value="ECO:0007669"/>
    <property type="project" value="UniProtKB-KW"/>
</dbReference>
<comment type="subcellular location">
    <subcellularLocation>
        <location evidence="10">Cell membrane</location>
        <topology evidence="10">Peripheral membrane protein</topology>
        <orientation evidence="10">Cytoplasmic side</orientation>
    </subcellularLocation>
</comment>
<reference evidence="13 14" key="1">
    <citation type="submission" date="2019-03" db="EMBL/GenBank/DDBJ databases">
        <title>Alkanindiges illinoisensis: a potential pathogenic isolated from ascites of a gastric cancer patient with abdominal metastasis.</title>
        <authorList>
            <person name="Hu X."/>
            <person name="Yang B."/>
            <person name="Yan X."/>
            <person name="Lin L."/>
            <person name="Zhao H."/>
            <person name="Zhou F."/>
            <person name="Su B."/>
            <person name="Chen J."/>
            <person name="Rui Y."/>
            <person name="Wang Q."/>
            <person name="Zheng L."/>
        </authorList>
    </citation>
    <scope>NUCLEOTIDE SEQUENCE [LARGE SCALE GENOMIC DNA]</scope>
    <source>
        <strain evidence="13 14">NFYY 23406</strain>
    </source>
</reference>
<evidence type="ECO:0000256" key="4">
    <source>
        <dbReference type="ARBA" id="ARBA00022679"/>
    </source>
</evidence>
<comment type="catalytic activity">
    <reaction evidence="10">
        <text>di-trans,octa-cis-undecaprenyl diphospho-N-acetyl-alpha-D-muramoyl-L-alanyl-D-glutamyl-meso-2,6-diaminopimeloyl-D-alanyl-D-alanine + UDP-N-acetyl-alpha-D-glucosamine = di-trans,octa-cis-undecaprenyl diphospho-[N-acetyl-alpha-D-glucosaminyl-(1-&gt;4)]-N-acetyl-alpha-D-muramoyl-L-alanyl-D-glutamyl-meso-2,6-diaminopimeloyl-D-alanyl-D-alanine + UDP + H(+)</text>
        <dbReference type="Rhea" id="RHEA:31227"/>
        <dbReference type="ChEBI" id="CHEBI:15378"/>
        <dbReference type="ChEBI" id="CHEBI:57705"/>
        <dbReference type="ChEBI" id="CHEBI:58223"/>
        <dbReference type="ChEBI" id="CHEBI:61387"/>
        <dbReference type="ChEBI" id="CHEBI:61388"/>
        <dbReference type="EC" id="2.4.1.227"/>
    </reaction>
</comment>
<dbReference type="GO" id="GO:0008360">
    <property type="term" value="P:regulation of cell shape"/>
    <property type="evidence" value="ECO:0007669"/>
    <property type="project" value="UniProtKB-KW"/>
</dbReference>
<comment type="caution">
    <text evidence="13">The sequence shown here is derived from an EMBL/GenBank/DDBJ whole genome shotgun (WGS) entry which is preliminary data.</text>
</comment>
<dbReference type="HAMAP" id="MF_00033">
    <property type="entry name" value="MurG"/>
    <property type="match status" value="1"/>
</dbReference>
<keyword evidence="3 10" id="KW-0328">Glycosyltransferase</keyword>
<sequence>MVQGQVKQIKTVMIMAAGTGGHVFPALAVAEHLRAQGIEIHWLATRSGMEHRLVGAKNIPLHPIDIQGLRGNGLKRLIIAPFKIMAATLAAMRLMRQLNVDAVIGFGGYVAGPGGLAARLLGLPLVIHEQNAIAGFTNTQLARLSTLVLQAFPNTFAESQKVKTTGNPVRADIASVPEPQIRYTERGNLPLNILVVGGSLGAQALNERIPAALAGLNMPLNVMHQCGQQQLEATQQRYADLASSQLNVQVMPFVEDMANAYARADLIICRAGALTVTEIATAGVAAVFVPLPSAVDDHQTANARYLVDCGAALLCPQASLTPQSLQAALQPIMKRATLQAMAEKARQQAHPQATHQVSELLLSLSH</sequence>
<feature type="domain" description="Glycosyltransferase family 28 N-terminal" evidence="11">
    <location>
        <begin position="12"/>
        <end position="147"/>
    </location>
</feature>
<evidence type="ECO:0000256" key="3">
    <source>
        <dbReference type="ARBA" id="ARBA00022676"/>
    </source>
</evidence>
<dbReference type="EMBL" id="SNTY01000025">
    <property type="protein sequence ID" value="TEU26853.1"/>
    <property type="molecule type" value="Genomic_DNA"/>
</dbReference>
<dbReference type="GO" id="GO:0071555">
    <property type="term" value="P:cell wall organization"/>
    <property type="evidence" value="ECO:0007669"/>
    <property type="project" value="UniProtKB-KW"/>
</dbReference>
<feature type="domain" description="Glycosyl transferase family 28 C-terminal" evidence="12">
    <location>
        <begin position="193"/>
        <end position="356"/>
    </location>
</feature>
<evidence type="ECO:0000259" key="11">
    <source>
        <dbReference type="Pfam" id="PF03033"/>
    </source>
</evidence>
<dbReference type="InterPro" id="IPR004276">
    <property type="entry name" value="GlycoTrans_28_N"/>
</dbReference>
<feature type="binding site" evidence="10">
    <location>
        <begin position="19"/>
        <end position="21"/>
    </location>
    <ligand>
        <name>UDP-N-acetyl-alpha-D-glucosamine</name>
        <dbReference type="ChEBI" id="CHEBI:57705"/>
    </ligand>
</feature>
<feature type="binding site" evidence="10">
    <location>
        <position position="299"/>
    </location>
    <ligand>
        <name>UDP-N-acetyl-alpha-D-glucosamine</name>
        <dbReference type="ChEBI" id="CHEBI:57705"/>
    </ligand>
</feature>
<feature type="binding site" evidence="10">
    <location>
        <position position="131"/>
    </location>
    <ligand>
        <name>UDP-N-acetyl-alpha-D-glucosamine</name>
        <dbReference type="ChEBI" id="CHEBI:57705"/>
    </ligand>
</feature>
<accession>A0A4Y7XC49</accession>
<dbReference type="GO" id="GO:0050511">
    <property type="term" value="F:undecaprenyldiphospho-muramoylpentapeptide beta-N-acetylglucosaminyltransferase activity"/>
    <property type="evidence" value="ECO:0007669"/>
    <property type="project" value="UniProtKB-UniRule"/>
</dbReference>
<keyword evidence="8 10" id="KW-0131">Cell cycle</keyword>
<dbReference type="GO" id="GO:0009252">
    <property type="term" value="P:peptidoglycan biosynthetic process"/>
    <property type="evidence" value="ECO:0007669"/>
    <property type="project" value="UniProtKB-UniRule"/>
</dbReference>
<dbReference type="UniPathway" id="UPA00219"/>
<dbReference type="PANTHER" id="PTHR21015">
    <property type="entry name" value="UDP-N-ACETYLGLUCOSAMINE--N-ACETYLMURAMYL-(PENTAPEPTIDE) PYROPHOSPHORYL-UNDECAPRENOL N-ACETYLGLUCOSAMINE TRANSFERASE 1"/>
    <property type="match status" value="1"/>
</dbReference>
<dbReference type="GO" id="GO:0005886">
    <property type="term" value="C:plasma membrane"/>
    <property type="evidence" value="ECO:0007669"/>
    <property type="project" value="UniProtKB-SubCell"/>
</dbReference>
<gene>
    <name evidence="10 13" type="primary">murG</name>
    <name evidence="13" type="ORF">E2B99_07545</name>
</gene>
<evidence type="ECO:0000256" key="10">
    <source>
        <dbReference type="HAMAP-Rule" id="MF_00033"/>
    </source>
</evidence>
<keyword evidence="6 10" id="KW-0573">Peptidoglycan synthesis</keyword>
<protein>
    <recommendedName>
        <fullName evidence="10">UDP-N-acetylglucosamine--N-acetylmuramyl-(pentapeptide) pyrophosphoryl-undecaprenol N-acetylglucosamine transferase</fullName>
        <ecNumber evidence="10">2.4.1.227</ecNumber>
    </recommendedName>
    <alternativeName>
        <fullName evidence="10">Undecaprenyl-PP-MurNAc-pentapeptide-UDPGlcNAc GlcNAc transferase</fullName>
    </alternativeName>
</protein>
<dbReference type="OrthoDB" id="9808936at2"/>
<evidence type="ECO:0000259" key="12">
    <source>
        <dbReference type="Pfam" id="PF04101"/>
    </source>
</evidence>
<dbReference type="CDD" id="cd03785">
    <property type="entry name" value="GT28_MurG"/>
    <property type="match status" value="1"/>
</dbReference>
<keyword evidence="7 10" id="KW-0472">Membrane</keyword>
<dbReference type="SUPFAM" id="SSF53756">
    <property type="entry name" value="UDP-Glycosyltransferase/glycogen phosphorylase"/>
    <property type="match status" value="1"/>
</dbReference>
<comment type="caution">
    <text evidence="10">Lacks conserved residue(s) required for the propagation of feature annotation.</text>
</comment>
<dbReference type="Proteomes" id="UP000297834">
    <property type="component" value="Unassembled WGS sequence"/>
</dbReference>
<evidence type="ECO:0000256" key="8">
    <source>
        <dbReference type="ARBA" id="ARBA00023306"/>
    </source>
</evidence>
<dbReference type="Gene3D" id="3.40.50.2000">
    <property type="entry name" value="Glycogen Phosphorylase B"/>
    <property type="match status" value="2"/>
</dbReference>
<evidence type="ECO:0000256" key="5">
    <source>
        <dbReference type="ARBA" id="ARBA00022960"/>
    </source>
</evidence>
<evidence type="ECO:0000256" key="1">
    <source>
        <dbReference type="ARBA" id="ARBA00022475"/>
    </source>
</evidence>
<dbReference type="STRING" id="1120977.GCA_000619845_02584"/>
<comment type="function">
    <text evidence="10">Cell wall formation. Catalyzes the transfer of a GlcNAc subunit on undecaprenyl-pyrophosphoryl-MurNAc-pentapeptide (lipid intermediate I) to form undecaprenyl-pyrophosphoryl-MurNAc-(pentapeptide)GlcNAc (lipid intermediate II).</text>
</comment>
<dbReference type="PANTHER" id="PTHR21015:SF22">
    <property type="entry name" value="GLYCOSYLTRANSFERASE"/>
    <property type="match status" value="1"/>
</dbReference>
<dbReference type="Pfam" id="PF04101">
    <property type="entry name" value="Glyco_tran_28_C"/>
    <property type="match status" value="1"/>
</dbReference>
<keyword evidence="14" id="KW-1185">Reference proteome</keyword>
<comment type="similarity">
    <text evidence="10">Belongs to the glycosyltransferase 28 family. MurG subfamily.</text>
</comment>
<organism evidence="13 14">
    <name type="scientific">Alkanindiges illinoisensis</name>
    <dbReference type="NCBI Taxonomy" id="197183"/>
    <lineage>
        <taxon>Bacteria</taxon>
        <taxon>Pseudomonadati</taxon>
        <taxon>Pseudomonadota</taxon>
        <taxon>Gammaproteobacteria</taxon>
        <taxon>Moraxellales</taxon>
        <taxon>Moraxellaceae</taxon>
        <taxon>Alkanindiges</taxon>
    </lineage>
</organism>
<dbReference type="AlphaFoldDB" id="A0A4Y7XC49"/>
<keyword evidence="2 10" id="KW-0132">Cell division</keyword>
<dbReference type="InterPro" id="IPR006009">
    <property type="entry name" value="GlcNAc_MurG"/>
</dbReference>
<evidence type="ECO:0000313" key="14">
    <source>
        <dbReference type="Proteomes" id="UP000297834"/>
    </source>
</evidence>
<dbReference type="InterPro" id="IPR007235">
    <property type="entry name" value="Glyco_trans_28_C"/>
</dbReference>
<comment type="pathway">
    <text evidence="10">Cell wall biogenesis; peptidoglycan biosynthesis.</text>
</comment>
<dbReference type="RefSeq" id="WP_134244299.1">
    <property type="nucleotide sequence ID" value="NZ_SNTY01000025.1"/>
</dbReference>
<evidence type="ECO:0000256" key="7">
    <source>
        <dbReference type="ARBA" id="ARBA00023136"/>
    </source>
</evidence>
<keyword evidence="1 10" id="KW-1003">Cell membrane</keyword>
<keyword evidence="5 10" id="KW-0133">Cell shape</keyword>
<keyword evidence="4 10" id="KW-0808">Transferase</keyword>
<dbReference type="GO" id="GO:0005975">
    <property type="term" value="P:carbohydrate metabolic process"/>
    <property type="evidence" value="ECO:0007669"/>
    <property type="project" value="InterPro"/>
</dbReference>
<evidence type="ECO:0000256" key="2">
    <source>
        <dbReference type="ARBA" id="ARBA00022618"/>
    </source>
</evidence>
<name>A0A4Y7XC49_9GAMM</name>
<dbReference type="GO" id="GO:0051991">
    <property type="term" value="F:UDP-N-acetyl-D-glucosamine:N-acetylmuramoyl-L-alanyl-D-glutamyl-meso-2,6-diaminopimelyl-D-alanyl-D-alanine-diphosphoundecaprenol 4-beta-N-acetylglucosaminlytransferase activity"/>
    <property type="evidence" value="ECO:0007669"/>
    <property type="project" value="RHEA"/>
</dbReference>
<dbReference type="Pfam" id="PF03033">
    <property type="entry name" value="Glyco_transf_28"/>
    <property type="match status" value="1"/>
</dbReference>
<keyword evidence="9 10" id="KW-0961">Cell wall biogenesis/degradation</keyword>
<evidence type="ECO:0000313" key="13">
    <source>
        <dbReference type="EMBL" id="TEU26853.1"/>
    </source>
</evidence>
<proteinExistence type="inferred from homology"/>
<feature type="binding site" evidence="10">
    <location>
        <position position="170"/>
    </location>
    <ligand>
        <name>UDP-N-acetyl-alpha-D-glucosamine</name>
        <dbReference type="ChEBI" id="CHEBI:57705"/>
    </ligand>
</feature>
<evidence type="ECO:0000256" key="9">
    <source>
        <dbReference type="ARBA" id="ARBA00023316"/>
    </source>
</evidence>